<evidence type="ECO:0000313" key="1">
    <source>
        <dbReference type="EMBL" id="KAK5542126.1"/>
    </source>
</evidence>
<reference evidence="1 2" key="1">
    <citation type="submission" date="2023-06" db="EMBL/GenBank/DDBJ databases">
        <title>Black Yeasts Isolated from many extreme environments.</title>
        <authorList>
            <person name="Coleine C."/>
            <person name="Stajich J.E."/>
            <person name="Selbmann L."/>
        </authorList>
    </citation>
    <scope>NUCLEOTIDE SEQUENCE [LARGE SCALE GENOMIC DNA]</scope>
    <source>
        <strain evidence="1 2">CCFEE 5887</strain>
    </source>
</reference>
<comment type="caution">
    <text evidence="1">The sequence shown here is derived from an EMBL/GenBank/DDBJ whole genome shotgun (WGS) entry which is preliminary data.</text>
</comment>
<evidence type="ECO:0000313" key="2">
    <source>
        <dbReference type="Proteomes" id="UP001345827"/>
    </source>
</evidence>
<keyword evidence="2" id="KW-1185">Reference proteome</keyword>
<dbReference type="Proteomes" id="UP001345827">
    <property type="component" value="Unassembled WGS sequence"/>
</dbReference>
<sequence length="187" mass="21353">MAAPTGGDPSNIETQSEAMRAQILDEEIAALNHPALEPLLSDDDRAAIRESEKDISWELYHAANAAHGLQPDDRFEVLPLKQGRSWLSQFERQLEERCAALRLQVLSYSLHLAMGENDQDMLRQYLESRARLSFGYKTIRRLWDLKKAYLEDKEALAAGTRKLSYGQMVMRWQSLQGYDGNGGRRRS</sequence>
<gene>
    <name evidence="1" type="ORF">LTR25_002011</name>
</gene>
<name>A0AAV9QER1_9PEZI</name>
<accession>A0AAV9QER1</accession>
<protein>
    <submittedName>
        <fullName evidence="1">Uncharacterized protein</fullName>
    </submittedName>
</protein>
<dbReference type="AlphaFoldDB" id="A0AAV9QER1"/>
<organism evidence="1 2">
    <name type="scientific">Vermiconidia calcicola</name>
    <dbReference type="NCBI Taxonomy" id="1690605"/>
    <lineage>
        <taxon>Eukaryota</taxon>
        <taxon>Fungi</taxon>
        <taxon>Dikarya</taxon>
        <taxon>Ascomycota</taxon>
        <taxon>Pezizomycotina</taxon>
        <taxon>Dothideomycetes</taxon>
        <taxon>Dothideomycetidae</taxon>
        <taxon>Mycosphaerellales</taxon>
        <taxon>Extremaceae</taxon>
        <taxon>Vermiconidia</taxon>
    </lineage>
</organism>
<dbReference type="EMBL" id="JAXLQG010000003">
    <property type="protein sequence ID" value="KAK5542126.1"/>
    <property type="molecule type" value="Genomic_DNA"/>
</dbReference>
<proteinExistence type="predicted"/>